<feature type="domain" description="Glycosyl hydrolase family 95 N-terminal" evidence="1">
    <location>
        <begin position="17"/>
        <end position="86"/>
    </location>
</feature>
<proteinExistence type="predicted"/>
<dbReference type="EMBL" id="JAAAXW010000220">
    <property type="protein sequence ID" value="KAF9539982.1"/>
    <property type="molecule type" value="Genomic_DNA"/>
</dbReference>
<evidence type="ECO:0000313" key="4">
    <source>
        <dbReference type="EMBL" id="KAF9539982.1"/>
    </source>
</evidence>
<dbReference type="GO" id="GO:0005975">
    <property type="term" value="P:carbohydrate metabolic process"/>
    <property type="evidence" value="ECO:0007669"/>
    <property type="project" value="InterPro"/>
</dbReference>
<dbReference type="InterPro" id="IPR008928">
    <property type="entry name" value="6-hairpin_glycosidase_sf"/>
</dbReference>
<dbReference type="SUPFAM" id="SSF48208">
    <property type="entry name" value="Six-hairpin glycosidases"/>
    <property type="match status" value="1"/>
</dbReference>
<dbReference type="Pfam" id="PF14498">
    <property type="entry name" value="Glyco_hyd_65N_2"/>
    <property type="match status" value="2"/>
</dbReference>
<gene>
    <name evidence="4" type="ORF">EC957_004794</name>
</gene>
<feature type="domain" description="Alpha fucosidase A-like C-terminal" evidence="2">
    <location>
        <begin position="687"/>
        <end position="782"/>
    </location>
</feature>
<dbReference type="AlphaFoldDB" id="A0A9P6K059"/>
<dbReference type="Gene3D" id="2.70.98.50">
    <property type="entry name" value="putative glycoside hydrolase family protein from bacillus halodurans"/>
    <property type="match status" value="1"/>
</dbReference>
<evidence type="ECO:0000259" key="3">
    <source>
        <dbReference type="Pfam" id="PF22124"/>
    </source>
</evidence>
<dbReference type="InterPro" id="IPR054363">
    <property type="entry name" value="GH95_cat"/>
</dbReference>
<protein>
    <recommendedName>
        <fullName evidence="6">Glycosyl hydrolase family 95 N-terminal domain-containing protein</fullName>
    </recommendedName>
</protein>
<dbReference type="Proteomes" id="UP000723463">
    <property type="component" value="Unassembled WGS sequence"/>
</dbReference>
<feature type="domain" description="Glycosyl hydrolase family 95 N-terminal" evidence="1">
    <location>
        <begin position="105"/>
        <end position="206"/>
    </location>
</feature>
<keyword evidence="5" id="KW-1185">Reference proteome</keyword>
<evidence type="ECO:0008006" key="6">
    <source>
        <dbReference type="Google" id="ProtNLM"/>
    </source>
</evidence>
<feature type="domain" description="Glycosyl hydrolase family 95 catalytic" evidence="3">
    <location>
        <begin position="234"/>
        <end position="671"/>
    </location>
</feature>
<dbReference type="PANTHER" id="PTHR31084:SF3">
    <property type="entry name" value="ALPHA-FUCOSIDASE A"/>
    <property type="match status" value="1"/>
</dbReference>
<sequence>MAPARYRGNTSSFFNEQQGFLIGNGRTQTVFGGAVNYERLILSEESCWTGGPHEYSSYWGGNVPKDQAGPKQEALARVQQALAEKRILKPSVPFLKDVMGDEGGEQFCSYPDAVCILRIQSSTPRSINIKVSLSTPHSTTTAEYTNIHNRLGFKSHLDSNSLTIEAQVAVKTEGATGISLATSPQQIVLLGFDAVTLYYTFGTGWAASAFPEFTNLDPHERLVGVLDKAVIGWYGDLVAKHLSDYGGLFSRFRVEFGEADQNQGAVRNTLTTDQLVARSARGTLPADEETYLETLLVQYSRYLLIASSRPGSLPVTGNGIWASNDNIHAAISSKFGMNVELQMQYWMAETTDLGETITPLIDYMEQLLQPRGQDTASLFYKARGWTTHPFSNIWAHTGPLSDTSAKNMFYFPAAAAWLCQHLWDRYVYSQDDKFLKDRAYKLMKGASLFWMDTLVKDRGNGSLLSSPSQSPGHGPFTEGSALDQQLVFQLWNRTLEAAISVVNEKDKAFVQELTGKLANLSSGLKVGSWGQLQEWHLDLDEPGERIAHLGPLYAVYPGDQIYQQEQQQQQGSGMQADGEEEPTMQELVEAAKVSLRSRGAGSLSSDGNGYEQGWSRTWRAVTWARLNDGHQAYQALYTFKRQNLVSPNLVPLSLSDLSGHVGFGAAVIEMIVQSPRPGDVNVLTCFEDLPERWAKRGRVNGYRARDGHVIGVEWKDRRVESVEVYAALRKGLVNLRVATLMADGKGVEAITVVMKGSKKPVPFVKDGDILRFTVNKGSTYLVSVDQVEQSR</sequence>
<dbReference type="InterPro" id="IPR049053">
    <property type="entry name" value="AFCA-like_C"/>
</dbReference>
<dbReference type="InterPro" id="IPR016518">
    <property type="entry name" value="Alpha-L-fucosidase"/>
</dbReference>
<dbReference type="Gene3D" id="1.50.10.10">
    <property type="match status" value="1"/>
</dbReference>
<name>A0A9P6K059_9FUNG</name>
<evidence type="ECO:0000259" key="1">
    <source>
        <dbReference type="Pfam" id="PF14498"/>
    </source>
</evidence>
<comment type="caution">
    <text evidence="4">The sequence shown here is derived from an EMBL/GenBank/DDBJ whole genome shotgun (WGS) entry which is preliminary data.</text>
</comment>
<dbReference type="PIRSF" id="PIRSF007663">
    <property type="entry name" value="UCP007663"/>
    <property type="match status" value="1"/>
</dbReference>
<evidence type="ECO:0000259" key="2">
    <source>
        <dbReference type="Pfam" id="PF21307"/>
    </source>
</evidence>
<dbReference type="GO" id="GO:0004560">
    <property type="term" value="F:alpha-L-fucosidase activity"/>
    <property type="evidence" value="ECO:0007669"/>
    <property type="project" value="InterPro"/>
</dbReference>
<organism evidence="4 5">
    <name type="scientific">Mortierella hygrophila</name>
    <dbReference type="NCBI Taxonomy" id="979708"/>
    <lineage>
        <taxon>Eukaryota</taxon>
        <taxon>Fungi</taxon>
        <taxon>Fungi incertae sedis</taxon>
        <taxon>Mucoromycota</taxon>
        <taxon>Mortierellomycotina</taxon>
        <taxon>Mortierellomycetes</taxon>
        <taxon>Mortierellales</taxon>
        <taxon>Mortierellaceae</taxon>
        <taxon>Mortierella</taxon>
    </lineage>
</organism>
<dbReference type="Pfam" id="PF22124">
    <property type="entry name" value="Glyco_hydro_95_cat"/>
    <property type="match status" value="1"/>
</dbReference>
<reference evidence="4" key="1">
    <citation type="journal article" date="2020" name="Fungal Divers.">
        <title>Resolving the Mortierellaceae phylogeny through synthesis of multi-gene phylogenetics and phylogenomics.</title>
        <authorList>
            <person name="Vandepol N."/>
            <person name="Liber J."/>
            <person name="Desiro A."/>
            <person name="Na H."/>
            <person name="Kennedy M."/>
            <person name="Barry K."/>
            <person name="Grigoriev I.V."/>
            <person name="Miller A.N."/>
            <person name="O'Donnell K."/>
            <person name="Stajich J.E."/>
            <person name="Bonito G."/>
        </authorList>
    </citation>
    <scope>NUCLEOTIDE SEQUENCE</scope>
    <source>
        <strain evidence="4">NRRL 2591</strain>
    </source>
</reference>
<dbReference type="InterPro" id="IPR027414">
    <property type="entry name" value="GH95_N_dom"/>
</dbReference>
<dbReference type="Pfam" id="PF21307">
    <property type="entry name" value="Glyco_hydro_95_C"/>
    <property type="match status" value="1"/>
</dbReference>
<evidence type="ECO:0000313" key="5">
    <source>
        <dbReference type="Proteomes" id="UP000723463"/>
    </source>
</evidence>
<dbReference type="InterPro" id="IPR012341">
    <property type="entry name" value="6hp_glycosidase-like_sf"/>
</dbReference>
<accession>A0A9P6K059</accession>
<dbReference type="PANTHER" id="PTHR31084">
    <property type="entry name" value="ALPHA-L-FUCOSIDASE 2"/>
    <property type="match status" value="1"/>
</dbReference>